<name>A0A821LEC2_9BILA</name>
<keyword evidence="1" id="KW-0732">Signal</keyword>
<reference evidence="2" key="1">
    <citation type="submission" date="2021-02" db="EMBL/GenBank/DDBJ databases">
        <authorList>
            <person name="Nowell W R."/>
        </authorList>
    </citation>
    <scope>NUCLEOTIDE SEQUENCE</scope>
</reference>
<feature type="signal peptide" evidence="1">
    <location>
        <begin position="1"/>
        <end position="18"/>
    </location>
</feature>
<evidence type="ECO:0000313" key="3">
    <source>
        <dbReference type="Proteomes" id="UP000663866"/>
    </source>
</evidence>
<dbReference type="EMBL" id="CAJOBG010113437">
    <property type="protein sequence ID" value="CAF4749365.1"/>
    <property type="molecule type" value="Genomic_DNA"/>
</dbReference>
<dbReference type="AlphaFoldDB" id="A0A821LEC2"/>
<evidence type="ECO:0000313" key="2">
    <source>
        <dbReference type="EMBL" id="CAF4749365.1"/>
    </source>
</evidence>
<accession>A0A821LEC2</accession>
<evidence type="ECO:0000256" key="1">
    <source>
        <dbReference type="SAM" id="SignalP"/>
    </source>
</evidence>
<protein>
    <submittedName>
        <fullName evidence="2">Uncharacterized protein</fullName>
    </submittedName>
</protein>
<proteinExistence type="predicted"/>
<feature type="non-terminal residue" evidence="2">
    <location>
        <position position="73"/>
    </location>
</feature>
<sequence length="73" mass="8211">MILLSLVFIFIANAVSNAQQMEFWLTDPDAKILFQQQPFISPNSDNHIAGSMININENEIYQTIDGFGYTLTG</sequence>
<keyword evidence="3" id="KW-1185">Reference proteome</keyword>
<dbReference type="Proteomes" id="UP000663866">
    <property type="component" value="Unassembled WGS sequence"/>
</dbReference>
<gene>
    <name evidence="2" type="ORF">OVN521_LOCUS50094</name>
</gene>
<comment type="caution">
    <text evidence="2">The sequence shown here is derived from an EMBL/GenBank/DDBJ whole genome shotgun (WGS) entry which is preliminary data.</text>
</comment>
<organism evidence="2 3">
    <name type="scientific">Rotaria magnacalcarata</name>
    <dbReference type="NCBI Taxonomy" id="392030"/>
    <lineage>
        <taxon>Eukaryota</taxon>
        <taxon>Metazoa</taxon>
        <taxon>Spiralia</taxon>
        <taxon>Gnathifera</taxon>
        <taxon>Rotifera</taxon>
        <taxon>Eurotatoria</taxon>
        <taxon>Bdelloidea</taxon>
        <taxon>Philodinida</taxon>
        <taxon>Philodinidae</taxon>
        <taxon>Rotaria</taxon>
    </lineage>
</organism>
<feature type="chain" id="PRO_5032898319" evidence="1">
    <location>
        <begin position="19"/>
        <end position="73"/>
    </location>
</feature>